<keyword evidence="6 9" id="KW-0418">Kinase</keyword>
<dbReference type="InterPro" id="IPR000890">
    <property type="entry name" value="Aliphatic_acid_kin_short-chain"/>
</dbReference>
<dbReference type="EMBL" id="CP035281">
    <property type="protein sequence ID" value="QAT42427.1"/>
    <property type="molecule type" value="Genomic_DNA"/>
</dbReference>
<reference evidence="11 12" key="1">
    <citation type="submission" date="2019-01" db="EMBL/GenBank/DDBJ databases">
        <title>Draft genomes of a novel of Aminipila strains.</title>
        <authorList>
            <person name="Ma S."/>
        </authorList>
    </citation>
    <scope>NUCLEOTIDE SEQUENCE [LARGE SCALE GENOMIC DNA]</scope>
    <source>
        <strain evidence="12">JN-39</strain>
    </source>
</reference>
<keyword evidence="12" id="KW-1185">Reference proteome</keyword>
<evidence type="ECO:0000256" key="3">
    <source>
        <dbReference type="ARBA" id="ARBA00022490"/>
    </source>
</evidence>
<sequence length="356" mass="39138">MSYNILAINPGSTSTKIALYKEETKVFEKSITHTAKELEGFDEVLDQFEFRKNVIKSVINEENIDVKALSAIVGRGGMLPNMKAGGYVVNKDMLDTFKEGLASPHASNLGALIAHDLAEPLGIPAYIYDAVTSDELQEIAKITGLPEIRKQSICHVLNMRAVSRKIADKYGKKYEDMDILAAHLGGGISLSVHHQGRIIDCIRDDEGPFAPERSGSIPMLYMVDMCYSGEYTKKDMIKKLRGNGGLKAYLGTQDLRDVQAMIDDGNKQAELLFEAQAYQISKAVCTLSAVLSGKYDCIILTGGMAYSKSLMEKISERVGFIAPVEVVPGEFEMEALAMGARRILKGQEEAKEYVHP</sequence>
<keyword evidence="3 9" id="KW-0963">Cytoplasm</keyword>
<dbReference type="Pfam" id="PF00871">
    <property type="entry name" value="Acetate_kinase"/>
    <property type="match status" value="1"/>
</dbReference>
<keyword evidence="5 9" id="KW-0547">Nucleotide-binding</keyword>
<evidence type="ECO:0000256" key="7">
    <source>
        <dbReference type="ARBA" id="ARBA00022840"/>
    </source>
</evidence>
<dbReference type="CDD" id="cd24011">
    <property type="entry name" value="ASKHA_NBD_BK"/>
    <property type="match status" value="1"/>
</dbReference>
<evidence type="ECO:0000313" key="12">
    <source>
        <dbReference type="Proteomes" id="UP000287601"/>
    </source>
</evidence>
<dbReference type="PROSITE" id="PS01075">
    <property type="entry name" value="ACETATE_KINASE_1"/>
    <property type="match status" value="1"/>
</dbReference>
<evidence type="ECO:0000256" key="4">
    <source>
        <dbReference type="ARBA" id="ARBA00022679"/>
    </source>
</evidence>
<dbReference type="Gene3D" id="3.30.420.40">
    <property type="match status" value="2"/>
</dbReference>
<dbReference type="InterPro" id="IPR043129">
    <property type="entry name" value="ATPase_NBD"/>
</dbReference>
<dbReference type="InterPro" id="IPR011245">
    <property type="entry name" value="Butyrate_kin"/>
</dbReference>
<accession>A0A410PTZ8</accession>
<evidence type="ECO:0000256" key="2">
    <source>
        <dbReference type="ARBA" id="ARBA00008748"/>
    </source>
</evidence>
<comment type="similarity">
    <text evidence="2 9 10">Belongs to the acetokinase family.</text>
</comment>
<evidence type="ECO:0000256" key="8">
    <source>
        <dbReference type="ARBA" id="ARBA00048596"/>
    </source>
</evidence>
<dbReference type="PRINTS" id="PR00471">
    <property type="entry name" value="ACETATEKNASE"/>
</dbReference>
<evidence type="ECO:0000256" key="10">
    <source>
        <dbReference type="RuleBase" id="RU003835"/>
    </source>
</evidence>
<comment type="catalytic activity">
    <reaction evidence="8 9">
        <text>butanoate + ATP = butanoyl phosphate + ADP</text>
        <dbReference type="Rhea" id="RHEA:13585"/>
        <dbReference type="ChEBI" id="CHEBI:17968"/>
        <dbReference type="ChEBI" id="CHEBI:30616"/>
        <dbReference type="ChEBI" id="CHEBI:58079"/>
        <dbReference type="ChEBI" id="CHEBI:456216"/>
        <dbReference type="EC" id="2.7.2.7"/>
    </reaction>
</comment>
<dbReference type="RefSeq" id="WP_128745077.1">
    <property type="nucleotide sequence ID" value="NZ_CP035281.1"/>
</dbReference>
<dbReference type="NCBIfam" id="TIGR02707">
    <property type="entry name" value="butyr_kinase"/>
    <property type="match status" value="1"/>
</dbReference>
<dbReference type="SUPFAM" id="SSF53067">
    <property type="entry name" value="Actin-like ATPase domain"/>
    <property type="match status" value="2"/>
</dbReference>
<evidence type="ECO:0000256" key="5">
    <source>
        <dbReference type="ARBA" id="ARBA00022741"/>
    </source>
</evidence>
<dbReference type="InterPro" id="IPR023865">
    <property type="entry name" value="Aliphatic_acid_kinase_CS"/>
</dbReference>
<dbReference type="NCBIfam" id="NF002834">
    <property type="entry name" value="PRK03011.1-5"/>
    <property type="match status" value="1"/>
</dbReference>
<dbReference type="OrthoDB" id="9771859at2"/>
<name>A0A410PTZ8_9FIRM</name>
<dbReference type="GO" id="GO:0005524">
    <property type="term" value="F:ATP binding"/>
    <property type="evidence" value="ECO:0007669"/>
    <property type="project" value="UniProtKB-KW"/>
</dbReference>
<dbReference type="Proteomes" id="UP000287601">
    <property type="component" value="Chromosome"/>
</dbReference>
<dbReference type="PANTHER" id="PTHR21060">
    <property type="entry name" value="ACETATE KINASE"/>
    <property type="match status" value="1"/>
</dbReference>
<dbReference type="GO" id="GO:0006083">
    <property type="term" value="P:acetate metabolic process"/>
    <property type="evidence" value="ECO:0007669"/>
    <property type="project" value="TreeGrafter"/>
</dbReference>
<dbReference type="EC" id="2.7.2.7" evidence="9"/>
<keyword evidence="7 9" id="KW-0067">ATP-binding</keyword>
<organism evidence="11 12">
    <name type="scientific">Aminipila luticellarii</name>
    <dbReference type="NCBI Taxonomy" id="2507160"/>
    <lineage>
        <taxon>Bacteria</taxon>
        <taxon>Bacillati</taxon>
        <taxon>Bacillota</taxon>
        <taxon>Clostridia</taxon>
        <taxon>Peptostreptococcales</taxon>
        <taxon>Anaerovoracaceae</taxon>
        <taxon>Aminipila</taxon>
    </lineage>
</organism>
<keyword evidence="4 9" id="KW-0808">Transferase</keyword>
<evidence type="ECO:0000256" key="9">
    <source>
        <dbReference type="HAMAP-Rule" id="MF_00542"/>
    </source>
</evidence>
<dbReference type="HAMAP" id="MF_00542">
    <property type="entry name" value="Butyrate_kinase"/>
    <property type="match status" value="1"/>
</dbReference>
<protein>
    <recommendedName>
        <fullName evidence="9">Probable butyrate kinase</fullName>
        <shortName evidence="9">BK</shortName>
        <ecNumber evidence="9">2.7.2.7</ecNumber>
    </recommendedName>
    <alternativeName>
        <fullName evidence="9">Branched-chain carboxylic acid kinase</fullName>
    </alternativeName>
</protein>
<dbReference type="KEGG" id="amij:EQM06_03835"/>
<comment type="subcellular location">
    <subcellularLocation>
        <location evidence="1 9">Cytoplasm</location>
    </subcellularLocation>
</comment>
<dbReference type="GO" id="GO:0008776">
    <property type="term" value="F:acetate kinase activity"/>
    <property type="evidence" value="ECO:0007669"/>
    <property type="project" value="TreeGrafter"/>
</dbReference>
<dbReference type="PANTHER" id="PTHR21060:SF3">
    <property type="entry name" value="BUTYRATE KINASE 2-RELATED"/>
    <property type="match status" value="1"/>
</dbReference>
<dbReference type="PROSITE" id="PS01076">
    <property type="entry name" value="ACETATE_KINASE_2"/>
    <property type="match status" value="1"/>
</dbReference>
<gene>
    <name evidence="9 11" type="primary">buk</name>
    <name evidence="11" type="ORF">EQM06_03835</name>
</gene>
<dbReference type="PIRSF" id="PIRSF036458">
    <property type="entry name" value="Butyrate_kin"/>
    <property type="match status" value="1"/>
</dbReference>
<evidence type="ECO:0000256" key="1">
    <source>
        <dbReference type="ARBA" id="ARBA00004496"/>
    </source>
</evidence>
<dbReference type="AlphaFoldDB" id="A0A410PTZ8"/>
<evidence type="ECO:0000256" key="6">
    <source>
        <dbReference type="ARBA" id="ARBA00022777"/>
    </source>
</evidence>
<proteinExistence type="inferred from homology"/>
<evidence type="ECO:0000313" key="11">
    <source>
        <dbReference type="EMBL" id="QAT42427.1"/>
    </source>
</evidence>
<dbReference type="GO" id="GO:0047761">
    <property type="term" value="F:butyrate kinase activity"/>
    <property type="evidence" value="ECO:0007669"/>
    <property type="project" value="UniProtKB-UniRule"/>
</dbReference>
<dbReference type="GO" id="GO:0005737">
    <property type="term" value="C:cytoplasm"/>
    <property type="evidence" value="ECO:0007669"/>
    <property type="project" value="UniProtKB-SubCell"/>
</dbReference>